<name>A0ABP0YN92_9ROSI</name>
<dbReference type="Proteomes" id="UP001642487">
    <property type="component" value="Chromosome 5"/>
</dbReference>
<keyword evidence="2" id="KW-1185">Reference proteome</keyword>
<evidence type="ECO:0000313" key="2">
    <source>
        <dbReference type="Proteomes" id="UP001642487"/>
    </source>
</evidence>
<reference evidence="1 2" key="1">
    <citation type="submission" date="2024-03" db="EMBL/GenBank/DDBJ databases">
        <authorList>
            <person name="Gkanogiannis A."/>
            <person name="Becerra Lopez-Lavalle L."/>
        </authorList>
    </citation>
    <scope>NUCLEOTIDE SEQUENCE [LARGE SCALE GENOMIC DNA]</scope>
</reference>
<accession>A0ABP0YN92</accession>
<proteinExistence type="predicted"/>
<sequence>MCIFQLGSVPHWIAHFQKVFGKIVSTERNLPQSILKQNTNFGTTIGKNEIIVDIQTPFPTTFFRNQN</sequence>
<protein>
    <submittedName>
        <fullName evidence="1">Uncharacterized protein</fullName>
    </submittedName>
</protein>
<gene>
    <name evidence="1" type="ORF">CITCOLO1_LOCUS13934</name>
</gene>
<organism evidence="1 2">
    <name type="scientific">Citrullus colocynthis</name>
    <name type="common">colocynth</name>
    <dbReference type="NCBI Taxonomy" id="252529"/>
    <lineage>
        <taxon>Eukaryota</taxon>
        <taxon>Viridiplantae</taxon>
        <taxon>Streptophyta</taxon>
        <taxon>Embryophyta</taxon>
        <taxon>Tracheophyta</taxon>
        <taxon>Spermatophyta</taxon>
        <taxon>Magnoliopsida</taxon>
        <taxon>eudicotyledons</taxon>
        <taxon>Gunneridae</taxon>
        <taxon>Pentapetalae</taxon>
        <taxon>rosids</taxon>
        <taxon>fabids</taxon>
        <taxon>Cucurbitales</taxon>
        <taxon>Cucurbitaceae</taxon>
        <taxon>Benincaseae</taxon>
        <taxon>Citrullus</taxon>
    </lineage>
</organism>
<dbReference type="EMBL" id="OZ021739">
    <property type="protein sequence ID" value="CAK9321841.1"/>
    <property type="molecule type" value="Genomic_DNA"/>
</dbReference>
<evidence type="ECO:0000313" key="1">
    <source>
        <dbReference type="EMBL" id="CAK9321841.1"/>
    </source>
</evidence>